<sequence>MQTQAPEQGVGHAREAAATGAGAESQAGAQGWEAAVQRWAALGRVRLVPPRSARPSLRAGDTGDAEADDEAADLGGSLVLPVNGTAERLRRGLGVAQMGVRFTEAEVVALCVGSRVTLTARWAGAVPAALRLATCYPLEAVVAPRDRDVATCRSLAPFVVHGHARLSPAWPASAGDAALLARHAAACPRASFLHAAAAPAAALLRLPNVRNFVLGVPAADAAPSLRAVHSLLCRGKGECERAAKATCALSVRLVDVGHAARGQDPRAFAGFFNQSATRPFVDYDAFVYDCEAQSSPLLASHALVFVDALLNVWKHSLPSSEFPPAPPQLYIVCPPSSNLLNNSINYNIPRVAFEQREANNVVSTFSQSKSSASKLSSALKKSTASSESAGIHFCQSAFCVLTAQTAGFLVVAPNEPPMNEMIIDGVSGFLIPTTTATTKQQQNAIPTPVDFNATSFANSTTTAANPNENNDDYYYYNINYDLLTPVAKILALDLEVKIRIAKAAQFEAIVMMRSKLLANIERINKETTYLLYSNAWQPDPAGYTWAVWMEDRRVIGTYRPF</sequence>
<evidence type="ECO:0000313" key="2">
    <source>
        <dbReference type="EMBL" id="KAJ3089992.1"/>
    </source>
</evidence>
<proteinExistence type="predicted"/>
<evidence type="ECO:0000256" key="1">
    <source>
        <dbReference type="SAM" id="MobiDB-lite"/>
    </source>
</evidence>
<dbReference type="AlphaFoldDB" id="A0AAD5SRG9"/>
<comment type="caution">
    <text evidence="2">The sequence shown here is derived from an EMBL/GenBank/DDBJ whole genome shotgun (WGS) entry which is preliminary data.</text>
</comment>
<organism evidence="2 3">
    <name type="scientific">Physocladia obscura</name>
    <dbReference type="NCBI Taxonomy" id="109957"/>
    <lineage>
        <taxon>Eukaryota</taxon>
        <taxon>Fungi</taxon>
        <taxon>Fungi incertae sedis</taxon>
        <taxon>Chytridiomycota</taxon>
        <taxon>Chytridiomycota incertae sedis</taxon>
        <taxon>Chytridiomycetes</taxon>
        <taxon>Chytridiales</taxon>
        <taxon>Chytriomycetaceae</taxon>
        <taxon>Physocladia</taxon>
    </lineage>
</organism>
<accession>A0AAD5SRG9</accession>
<feature type="compositionally biased region" description="Low complexity" evidence="1">
    <location>
        <begin position="16"/>
        <end position="29"/>
    </location>
</feature>
<name>A0AAD5SRG9_9FUNG</name>
<keyword evidence="3" id="KW-1185">Reference proteome</keyword>
<dbReference type="Proteomes" id="UP001211907">
    <property type="component" value="Unassembled WGS sequence"/>
</dbReference>
<feature type="region of interest" description="Disordered" evidence="1">
    <location>
        <begin position="1"/>
        <end position="29"/>
    </location>
</feature>
<feature type="non-terminal residue" evidence="2">
    <location>
        <position position="561"/>
    </location>
</feature>
<gene>
    <name evidence="2" type="ORF">HK100_007580</name>
</gene>
<protein>
    <submittedName>
        <fullName evidence="2">Uncharacterized protein</fullName>
    </submittedName>
</protein>
<dbReference type="EMBL" id="JADGJH010003588">
    <property type="protein sequence ID" value="KAJ3089992.1"/>
    <property type="molecule type" value="Genomic_DNA"/>
</dbReference>
<reference evidence="2" key="1">
    <citation type="submission" date="2020-05" db="EMBL/GenBank/DDBJ databases">
        <title>Phylogenomic resolution of chytrid fungi.</title>
        <authorList>
            <person name="Stajich J.E."/>
            <person name="Amses K."/>
            <person name="Simmons R."/>
            <person name="Seto K."/>
            <person name="Myers J."/>
            <person name="Bonds A."/>
            <person name="Quandt C.A."/>
            <person name="Barry K."/>
            <person name="Liu P."/>
            <person name="Grigoriev I."/>
            <person name="Longcore J.E."/>
            <person name="James T.Y."/>
        </authorList>
    </citation>
    <scope>NUCLEOTIDE SEQUENCE</scope>
    <source>
        <strain evidence="2">JEL0513</strain>
    </source>
</reference>
<evidence type="ECO:0000313" key="3">
    <source>
        <dbReference type="Proteomes" id="UP001211907"/>
    </source>
</evidence>